<dbReference type="InterPro" id="IPR011249">
    <property type="entry name" value="Metalloenz_LuxS/M16"/>
</dbReference>
<comment type="caution">
    <text evidence="2">The sequence shown here is derived from an EMBL/GenBank/DDBJ whole genome shotgun (WGS) entry which is preliminary data.</text>
</comment>
<sequence>MTQLDRSVAPAIRQLEHFSILQPELHRMKNGMPLYVLSAGNEDVIRFDLLVRSGQLDQSQPLQAVFTNRMLREGTVRMTSGEIAERLDYYGAWLDLSSSVNCGFVTLYTLTKHLDRTMEIVAGLVKESVFPEEQFRIICDINRQQFLVNNRRVDVLARKQLNRSLFGTSHPLGRYAELEDYERIQVEALKDFYHRHYHSGNCSMYVSGKVTPEVVRCIERHWGEAPWGNCTAEKVERTWDIVKDARKRVHVEKEDALQSSLRMGGFSLDRKHPDYLKLRVLVTLFGGYFGSRLMSNIREDKGYTYGIGAGLVSYPGTSLLVVSTEAANEYMESVITEVYHEMDRLRQDKVPAEELEMVRNYMLGDMCRSYEGAFSLSDAWIFIETAGLKPDFFDASLAAIREVTSDELLSLAQRYFCKENLIEVVAGKKV</sequence>
<evidence type="ECO:0000313" key="4">
    <source>
        <dbReference type="Proteomes" id="UP000260862"/>
    </source>
</evidence>
<evidence type="ECO:0000313" key="3">
    <source>
        <dbReference type="EMBL" id="RHF93419.1"/>
    </source>
</evidence>
<dbReference type="PANTHER" id="PTHR11851:SF224">
    <property type="entry name" value="PROCESSING PROTEASE"/>
    <property type="match status" value="1"/>
</dbReference>
<dbReference type="Proteomes" id="UP000260862">
    <property type="component" value="Unassembled WGS sequence"/>
</dbReference>
<dbReference type="InterPro" id="IPR050361">
    <property type="entry name" value="MPP/UQCRC_Complex"/>
</dbReference>
<accession>A0A3E4MR19</accession>
<feature type="domain" description="Peptidase M16 C-terminal" evidence="1">
    <location>
        <begin position="184"/>
        <end position="360"/>
    </location>
</feature>
<evidence type="ECO:0000259" key="1">
    <source>
        <dbReference type="Pfam" id="PF05193"/>
    </source>
</evidence>
<keyword evidence="4" id="KW-1185">Reference proteome</keyword>
<dbReference type="Pfam" id="PF05193">
    <property type="entry name" value="Peptidase_M16_C"/>
    <property type="match status" value="1"/>
</dbReference>
<dbReference type="SUPFAM" id="SSF63411">
    <property type="entry name" value="LuxS/MPP-like metallohydrolase"/>
    <property type="match status" value="2"/>
</dbReference>
<protein>
    <submittedName>
        <fullName evidence="2">Insulinase family protein</fullName>
    </submittedName>
</protein>
<dbReference type="InterPro" id="IPR007863">
    <property type="entry name" value="Peptidase_M16_C"/>
</dbReference>
<name>A0A3E4MR19_9BACT</name>
<evidence type="ECO:0000313" key="2">
    <source>
        <dbReference type="EMBL" id="RGK52188.1"/>
    </source>
</evidence>
<dbReference type="Proteomes" id="UP000283485">
    <property type="component" value="Unassembled WGS sequence"/>
</dbReference>
<dbReference type="Gene3D" id="3.30.830.10">
    <property type="entry name" value="Metalloenzyme, LuxS/M16 peptidase-like"/>
    <property type="match status" value="2"/>
</dbReference>
<dbReference type="EMBL" id="QRHQ01000001">
    <property type="protein sequence ID" value="RHF93419.1"/>
    <property type="molecule type" value="Genomic_DNA"/>
</dbReference>
<reference evidence="4 5" key="1">
    <citation type="submission" date="2018-08" db="EMBL/GenBank/DDBJ databases">
        <title>A genome reference for cultivated species of the human gut microbiota.</title>
        <authorList>
            <person name="Zou Y."/>
            <person name="Xue W."/>
            <person name="Luo G."/>
        </authorList>
    </citation>
    <scope>NUCLEOTIDE SEQUENCE [LARGE SCALE GENOMIC DNA]</scope>
    <source>
        <strain evidence="3 5">AM23-23</strain>
        <strain evidence="2 4">TF10-3AC</strain>
    </source>
</reference>
<dbReference type="RefSeq" id="WP_117673862.1">
    <property type="nucleotide sequence ID" value="NZ_CABOGR010000034.1"/>
</dbReference>
<proteinExistence type="predicted"/>
<gene>
    <name evidence="3" type="ORF">DW653_00685</name>
    <name evidence="2" type="ORF">DXD04_14220</name>
</gene>
<dbReference type="EMBL" id="QSQT01000034">
    <property type="protein sequence ID" value="RGK52188.1"/>
    <property type="molecule type" value="Genomic_DNA"/>
</dbReference>
<organism evidence="2 4">
    <name type="scientific">Phocaeicola plebeius</name>
    <dbReference type="NCBI Taxonomy" id="310297"/>
    <lineage>
        <taxon>Bacteria</taxon>
        <taxon>Pseudomonadati</taxon>
        <taxon>Bacteroidota</taxon>
        <taxon>Bacteroidia</taxon>
        <taxon>Bacteroidales</taxon>
        <taxon>Bacteroidaceae</taxon>
        <taxon>Phocaeicola</taxon>
    </lineage>
</organism>
<evidence type="ECO:0000313" key="5">
    <source>
        <dbReference type="Proteomes" id="UP000283485"/>
    </source>
</evidence>
<dbReference type="AlphaFoldDB" id="A0A3E4MR19"/>
<dbReference type="PANTHER" id="PTHR11851">
    <property type="entry name" value="METALLOPROTEASE"/>
    <property type="match status" value="1"/>
</dbReference>
<dbReference type="GO" id="GO:0046872">
    <property type="term" value="F:metal ion binding"/>
    <property type="evidence" value="ECO:0007669"/>
    <property type="project" value="InterPro"/>
</dbReference>